<feature type="compositionally biased region" description="Polar residues" evidence="1">
    <location>
        <begin position="220"/>
        <end position="232"/>
    </location>
</feature>
<dbReference type="InterPro" id="IPR051043">
    <property type="entry name" value="Sulfatase_Mod_Factor_Kinase"/>
</dbReference>
<protein>
    <recommendedName>
        <fullName evidence="2">Sulfatase-modifying factor enzyme-like domain-containing protein</fullName>
    </recommendedName>
</protein>
<comment type="caution">
    <text evidence="3">The sequence shown here is derived from an EMBL/GenBank/DDBJ whole genome shotgun (WGS) entry which is preliminary data.</text>
</comment>
<proteinExistence type="predicted"/>
<dbReference type="GO" id="GO:0120147">
    <property type="term" value="F:formylglycine-generating oxidase activity"/>
    <property type="evidence" value="ECO:0007669"/>
    <property type="project" value="TreeGrafter"/>
</dbReference>
<evidence type="ECO:0000256" key="1">
    <source>
        <dbReference type="SAM" id="MobiDB-lite"/>
    </source>
</evidence>
<dbReference type="EMBL" id="BART01016760">
    <property type="protein sequence ID" value="GAG85856.1"/>
    <property type="molecule type" value="Genomic_DNA"/>
</dbReference>
<reference evidence="3" key="1">
    <citation type="journal article" date="2014" name="Front. Microbiol.">
        <title>High frequency of phylogenetically diverse reductive dehalogenase-homologous genes in deep subseafloor sedimentary metagenomes.</title>
        <authorList>
            <person name="Kawai M."/>
            <person name="Futagami T."/>
            <person name="Toyoda A."/>
            <person name="Takaki Y."/>
            <person name="Nishi S."/>
            <person name="Hori S."/>
            <person name="Arai W."/>
            <person name="Tsubouchi T."/>
            <person name="Morono Y."/>
            <person name="Uchiyama I."/>
            <person name="Ito T."/>
            <person name="Fujiyama A."/>
            <person name="Inagaki F."/>
            <person name="Takami H."/>
        </authorList>
    </citation>
    <scope>NUCLEOTIDE SEQUENCE</scope>
    <source>
        <strain evidence="3">Expedition CK06-06</strain>
    </source>
</reference>
<dbReference type="InterPro" id="IPR016187">
    <property type="entry name" value="CTDL_fold"/>
</dbReference>
<gene>
    <name evidence="3" type="ORF">S01H4_32138</name>
</gene>
<dbReference type="Pfam" id="PF03781">
    <property type="entry name" value="FGE-sulfatase"/>
    <property type="match status" value="1"/>
</dbReference>
<feature type="domain" description="Sulfatase-modifying factor enzyme-like" evidence="2">
    <location>
        <begin position="3"/>
        <end position="280"/>
    </location>
</feature>
<dbReference type="SUPFAM" id="SSF56436">
    <property type="entry name" value="C-type lectin-like"/>
    <property type="match status" value="1"/>
</dbReference>
<evidence type="ECO:0000313" key="3">
    <source>
        <dbReference type="EMBL" id="GAG85856.1"/>
    </source>
</evidence>
<organism evidence="3">
    <name type="scientific">marine sediment metagenome</name>
    <dbReference type="NCBI Taxonomy" id="412755"/>
    <lineage>
        <taxon>unclassified sequences</taxon>
        <taxon>metagenomes</taxon>
        <taxon>ecological metagenomes</taxon>
    </lineage>
</organism>
<accession>X1CNM6</accession>
<dbReference type="InterPro" id="IPR042095">
    <property type="entry name" value="SUMF_sf"/>
</dbReference>
<dbReference type="PANTHER" id="PTHR23150:SF19">
    <property type="entry name" value="FORMYLGLYCINE-GENERATING ENZYME"/>
    <property type="match status" value="1"/>
</dbReference>
<dbReference type="AlphaFoldDB" id="X1CNM6"/>
<dbReference type="InterPro" id="IPR005532">
    <property type="entry name" value="SUMF_dom"/>
</dbReference>
<evidence type="ECO:0000259" key="2">
    <source>
        <dbReference type="Pfam" id="PF03781"/>
    </source>
</evidence>
<sequence length="284" mass="31728">MTDARPIHSVTVGGFWIDTTEVTNEQFKNFVEATEYVTIAEIPPRPEDFPGAPPENLVAGSIVFTPPDRPVPLSNHLQWWAYVPGANWRHPLGPESTIEGKENFPVVHVAFEDAVAYAKWAGKRLPTEAEWEFASRGGMTGNVYPWGNEFRPNGKWMANTWQGQFPMQNTAEDGFAGIAPVRQFPPNEYGLHDVSGNVWEWCADWYRPDTYQKQKAGESSVVNPTGPDTSFDPQEPGVEKRIQRGGSFLCTDQYCSRYILGTRGKGEVSSGCNHIGFRCVQDAQ</sequence>
<dbReference type="PANTHER" id="PTHR23150">
    <property type="entry name" value="SULFATASE MODIFYING FACTOR 1, 2"/>
    <property type="match status" value="1"/>
</dbReference>
<dbReference type="Gene3D" id="3.90.1580.10">
    <property type="entry name" value="paralog of FGE (formylglycine-generating enzyme)"/>
    <property type="match status" value="1"/>
</dbReference>
<feature type="region of interest" description="Disordered" evidence="1">
    <location>
        <begin position="216"/>
        <end position="237"/>
    </location>
</feature>
<name>X1CNM6_9ZZZZ</name>